<proteinExistence type="predicted"/>
<organism evidence="2 3">
    <name type="scientific">Trematosphaeria pertusa</name>
    <dbReference type="NCBI Taxonomy" id="390896"/>
    <lineage>
        <taxon>Eukaryota</taxon>
        <taxon>Fungi</taxon>
        <taxon>Dikarya</taxon>
        <taxon>Ascomycota</taxon>
        <taxon>Pezizomycotina</taxon>
        <taxon>Dothideomycetes</taxon>
        <taxon>Pleosporomycetidae</taxon>
        <taxon>Pleosporales</taxon>
        <taxon>Massarineae</taxon>
        <taxon>Trematosphaeriaceae</taxon>
        <taxon>Trematosphaeria</taxon>
    </lineage>
</organism>
<reference evidence="2" key="1">
    <citation type="journal article" date="2020" name="Stud. Mycol.">
        <title>101 Dothideomycetes genomes: a test case for predicting lifestyles and emergence of pathogens.</title>
        <authorList>
            <person name="Haridas S."/>
            <person name="Albert R."/>
            <person name="Binder M."/>
            <person name="Bloem J."/>
            <person name="Labutti K."/>
            <person name="Salamov A."/>
            <person name="Andreopoulos B."/>
            <person name="Baker S."/>
            <person name="Barry K."/>
            <person name="Bills G."/>
            <person name="Bluhm B."/>
            <person name="Cannon C."/>
            <person name="Castanera R."/>
            <person name="Culley D."/>
            <person name="Daum C."/>
            <person name="Ezra D."/>
            <person name="Gonzalez J."/>
            <person name="Henrissat B."/>
            <person name="Kuo A."/>
            <person name="Liang C."/>
            <person name="Lipzen A."/>
            <person name="Lutzoni F."/>
            <person name="Magnuson J."/>
            <person name="Mondo S."/>
            <person name="Nolan M."/>
            <person name="Ohm R."/>
            <person name="Pangilinan J."/>
            <person name="Park H.-J."/>
            <person name="Ramirez L."/>
            <person name="Alfaro M."/>
            <person name="Sun H."/>
            <person name="Tritt A."/>
            <person name="Yoshinaga Y."/>
            <person name="Zwiers L.-H."/>
            <person name="Turgeon B."/>
            <person name="Goodwin S."/>
            <person name="Spatafora J."/>
            <person name="Crous P."/>
            <person name="Grigoriev I."/>
        </authorList>
    </citation>
    <scope>NUCLEOTIDE SEQUENCE</scope>
    <source>
        <strain evidence="2">CBS 122368</strain>
    </source>
</reference>
<evidence type="ECO:0000256" key="1">
    <source>
        <dbReference type="SAM" id="MobiDB-lite"/>
    </source>
</evidence>
<accession>A0A6A6IYQ2</accession>
<gene>
    <name evidence="2" type="ORF">BU26DRAFT_151749</name>
</gene>
<feature type="region of interest" description="Disordered" evidence="1">
    <location>
        <begin position="128"/>
        <end position="148"/>
    </location>
</feature>
<dbReference type="EMBL" id="ML987190">
    <property type="protein sequence ID" value="KAF2255177.1"/>
    <property type="molecule type" value="Genomic_DNA"/>
</dbReference>
<dbReference type="RefSeq" id="XP_033690181.1">
    <property type="nucleotide sequence ID" value="XM_033819997.1"/>
</dbReference>
<sequence>MSCCGRPSCRSVGMGRPIARAARRHWRCCDTASRLARCVCWQEDQRRSCRANESRRRLDVSRIDWTSTSPVTGPPSKEGFAPCRFRPIYSMDVRHLNACHRVRELHGRRRTMQLLTSRDRTRWPCQSDRRTLEHGTGPRMAGGSVPGELRRPAHLIVPSTPTVQFAHAPPATPRVPTPPRNALATCSALPREGHL</sequence>
<dbReference type="GeneID" id="54573327"/>
<name>A0A6A6IYQ2_9PLEO</name>
<protein>
    <submittedName>
        <fullName evidence="2">Uncharacterized protein</fullName>
    </submittedName>
</protein>
<dbReference type="Proteomes" id="UP000800094">
    <property type="component" value="Unassembled WGS sequence"/>
</dbReference>
<keyword evidence="3" id="KW-1185">Reference proteome</keyword>
<dbReference type="AlphaFoldDB" id="A0A6A6IYQ2"/>
<evidence type="ECO:0000313" key="3">
    <source>
        <dbReference type="Proteomes" id="UP000800094"/>
    </source>
</evidence>
<evidence type="ECO:0000313" key="2">
    <source>
        <dbReference type="EMBL" id="KAF2255177.1"/>
    </source>
</evidence>